<dbReference type="RefSeq" id="WP_209975085.1">
    <property type="nucleotide sequence ID" value="NZ_JAGGLB010000018.1"/>
</dbReference>
<dbReference type="InterPro" id="IPR006059">
    <property type="entry name" value="SBP"/>
</dbReference>
<evidence type="ECO:0000313" key="3">
    <source>
        <dbReference type="Proteomes" id="UP001519287"/>
    </source>
</evidence>
<dbReference type="InterPro" id="IPR050490">
    <property type="entry name" value="Bact_solute-bd_prot1"/>
</dbReference>
<dbReference type="Proteomes" id="UP001519287">
    <property type="component" value="Unassembled WGS sequence"/>
</dbReference>
<keyword evidence="1" id="KW-0732">Signal</keyword>
<protein>
    <submittedName>
        <fullName evidence="2">Multiple sugar transport system substrate-binding protein</fullName>
    </submittedName>
</protein>
<proteinExistence type="predicted"/>
<dbReference type="EMBL" id="JAGGLB010000018">
    <property type="protein sequence ID" value="MBP1993328.1"/>
    <property type="molecule type" value="Genomic_DNA"/>
</dbReference>
<feature type="signal peptide" evidence="1">
    <location>
        <begin position="1"/>
        <end position="29"/>
    </location>
</feature>
<dbReference type="PANTHER" id="PTHR43649:SF12">
    <property type="entry name" value="DIACETYLCHITOBIOSE BINDING PROTEIN DASA"/>
    <property type="match status" value="1"/>
</dbReference>
<keyword evidence="2" id="KW-0762">Sugar transport</keyword>
<gene>
    <name evidence="2" type="ORF">J2Z66_004949</name>
</gene>
<reference evidence="2 3" key="1">
    <citation type="submission" date="2021-03" db="EMBL/GenBank/DDBJ databases">
        <title>Genomic Encyclopedia of Type Strains, Phase IV (KMG-IV): sequencing the most valuable type-strain genomes for metagenomic binning, comparative biology and taxonomic classification.</title>
        <authorList>
            <person name="Goeker M."/>
        </authorList>
    </citation>
    <scope>NUCLEOTIDE SEQUENCE [LARGE SCALE GENOMIC DNA]</scope>
    <source>
        <strain evidence="2 3">DSM 26048</strain>
    </source>
</reference>
<feature type="chain" id="PRO_5046191903" evidence="1">
    <location>
        <begin position="30"/>
        <end position="425"/>
    </location>
</feature>
<organism evidence="2 3">
    <name type="scientific">Paenibacillus eucommiae</name>
    <dbReference type="NCBI Taxonomy" id="1355755"/>
    <lineage>
        <taxon>Bacteria</taxon>
        <taxon>Bacillati</taxon>
        <taxon>Bacillota</taxon>
        <taxon>Bacilli</taxon>
        <taxon>Bacillales</taxon>
        <taxon>Paenibacillaceae</taxon>
        <taxon>Paenibacillus</taxon>
    </lineage>
</organism>
<dbReference type="PANTHER" id="PTHR43649">
    <property type="entry name" value="ARABINOSE-BINDING PROTEIN-RELATED"/>
    <property type="match status" value="1"/>
</dbReference>
<evidence type="ECO:0000256" key="1">
    <source>
        <dbReference type="SAM" id="SignalP"/>
    </source>
</evidence>
<accession>A0ABS4J0J3</accession>
<keyword evidence="2" id="KW-0813">Transport</keyword>
<name>A0ABS4J0J3_9BACL</name>
<comment type="caution">
    <text evidence="2">The sequence shown here is derived from an EMBL/GenBank/DDBJ whole genome shotgun (WGS) entry which is preliminary data.</text>
</comment>
<dbReference type="SUPFAM" id="SSF53850">
    <property type="entry name" value="Periplasmic binding protein-like II"/>
    <property type="match status" value="1"/>
</dbReference>
<sequence>MNTSQMNRKSLKISSLVFVILLLSFSVIAGCSSGSGKSKEDDKGQIKEIHFVAAQYNDETEPVLRKLVAGFEEENPGVKVKLEVVGWDMIEQKVNTMVTTHQTPDILNLHQFISFKEDDLLLPMDELISPELKEKFYESLYDVGVMDSKVYALPFGATIRALFYNKDLFEKAGVSEPPATWDELIQTSKKIKEATGIDGFGLPMTTFEGQAYFSYFIWGNGGAWKKDGEWVLNSPENVEAVEFLADLVHKHKITNPEPTAINRDELHKVFGAGKLGMMISPNYLTAILKSEAPDLNYDLGAIPVKEGIAPINLGVQDFMMVFKSVKHKEEVGKFLEYFYEDKNYEAFMVSQGFLPGTKTVGASMSEKDPQVKEFVEQLPLAKFYPLTDPKFAEMRLEVIHAVQKVLLKEATAQEALDEVQSKAIK</sequence>
<dbReference type="Gene3D" id="3.40.190.10">
    <property type="entry name" value="Periplasmic binding protein-like II"/>
    <property type="match status" value="1"/>
</dbReference>
<dbReference type="Pfam" id="PF01547">
    <property type="entry name" value="SBP_bac_1"/>
    <property type="match status" value="1"/>
</dbReference>
<keyword evidence="3" id="KW-1185">Reference proteome</keyword>
<evidence type="ECO:0000313" key="2">
    <source>
        <dbReference type="EMBL" id="MBP1993328.1"/>
    </source>
</evidence>